<dbReference type="InterPro" id="IPR001623">
    <property type="entry name" value="DnaJ_domain"/>
</dbReference>
<dbReference type="GO" id="GO:0042026">
    <property type="term" value="P:protein refolding"/>
    <property type="evidence" value="ECO:0007669"/>
    <property type="project" value="TreeGrafter"/>
</dbReference>
<evidence type="ECO:0000256" key="2">
    <source>
        <dbReference type="ARBA" id="ARBA00023186"/>
    </source>
</evidence>
<dbReference type="PANTHER" id="PTHR43096">
    <property type="entry name" value="DNAJ HOMOLOG 1, MITOCHONDRIAL-RELATED"/>
    <property type="match status" value="1"/>
</dbReference>
<keyword evidence="3" id="KW-1133">Transmembrane helix</keyword>
<dbReference type="RefSeq" id="WP_073271299.1">
    <property type="nucleotide sequence ID" value="NZ_FQTU01000014.1"/>
</dbReference>
<evidence type="ECO:0000259" key="4">
    <source>
        <dbReference type="PROSITE" id="PS50076"/>
    </source>
</evidence>
<dbReference type="EMBL" id="FQTU01000014">
    <property type="protein sequence ID" value="SHF08934.1"/>
    <property type="molecule type" value="Genomic_DNA"/>
</dbReference>
<dbReference type="PROSITE" id="PS50076">
    <property type="entry name" value="DNAJ_2"/>
    <property type="match status" value="1"/>
</dbReference>
<dbReference type="Pfam" id="PF00226">
    <property type="entry name" value="DnaJ"/>
    <property type="match status" value="1"/>
</dbReference>
<feature type="transmembrane region" description="Helical" evidence="3">
    <location>
        <begin position="73"/>
        <end position="91"/>
    </location>
</feature>
<dbReference type="PRINTS" id="PR00625">
    <property type="entry name" value="JDOMAIN"/>
</dbReference>
<dbReference type="GO" id="GO:0006260">
    <property type="term" value="P:DNA replication"/>
    <property type="evidence" value="ECO:0007669"/>
    <property type="project" value="UniProtKB-KW"/>
</dbReference>
<proteinExistence type="predicted"/>
<protein>
    <submittedName>
        <fullName evidence="5">DnaJ domain-containing protein</fullName>
    </submittedName>
</protein>
<dbReference type="AlphaFoldDB" id="A0A1M4YSZ8"/>
<dbReference type="Gene3D" id="1.10.287.110">
    <property type="entry name" value="DnaJ domain"/>
    <property type="match status" value="1"/>
</dbReference>
<dbReference type="Proteomes" id="UP000184251">
    <property type="component" value="Unassembled WGS sequence"/>
</dbReference>
<evidence type="ECO:0000313" key="5">
    <source>
        <dbReference type="EMBL" id="SHF08934.1"/>
    </source>
</evidence>
<accession>A0A1M4YSZ8</accession>
<dbReference type="STRING" id="1120975.SAMN02746064_01844"/>
<dbReference type="SMART" id="SM00271">
    <property type="entry name" value="DnaJ"/>
    <property type="match status" value="1"/>
</dbReference>
<evidence type="ECO:0000313" key="6">
    <source>
        <dbReference type="Proteomes" id="UP000184251"/>
    </source>
</evidence>
<feature type="transmembrane region" description="Helical" evidence="3">
    <location>
        <begin position="44"/>
        <end position="67"/>
    </location>
</feature>
<dbReference type="CDD" id="cd06257">
    <property type="entry name" value="DnaJ"/>
    <property type="match status" value="1"/>
</dbReference>
<keyword evidence="1" id="KW-0235">DNA replication</keyword>
<evidence type="ECO:0000256" key="1">
    <source>
        <dbReference type="ARBA" id="ARBA00022705"/>
    </source>
</evidence>
<dbReference type="InterPro" id="IPR036869">
    <property type="entry name" value="J_dom_sf"/>
</dbReference>
<feature type="domain" description="J" evidence="4">
    <location>
        <begin position="203"/>
        <end position="266"/>
    </location>
</feature>
<sequence>MNLIDNVYGKTLFYMGIIIEFILNGLIALFGFMTSIVDSLAKSLLAILGMGGCMFFFLMAGPFGLYILFNPNVMATVLFLVLFPVIGRKLLFYLNYLKYMATEYLFDYSDALTKGKSRKHRSFSAYGQDYINEWEEKRRREQEERHRQQQKQWEDQFKQWQGFGGYQQYSGSYGNFGGHGQNSGYGGQSFGGTAFDFKSRFEKSCDVLGVSYTADASQIKSSYRKKAKQYHPDINKSENATKMFQKINEAYEFLTEENISRYRQAA</sequence>
<feature type="transmembrane region" description="Helical" evidence="3">
    <location>
        <begin position="12"/>
        <end position="32"/>
    </location>
</feature>
<dbReference type="SUPFAM" id="SSF46565">
    <property type="entry name" value="Chaperone J-domain"/>
    <property type="match status" value="1"/>
</dbReference>
<evidence type="ECO:0000256" key="3">
    <source>
        <dbReference type="SAM" id="Phobius"/>
    </source>
</evidence>
<keyword evidence="6" id="KW-1185">Reference proteome</keyword>
<keyword evidence="2" id="KW-0143">Chaperone</keyword>
<gene>
    <name evidence="5" type="ORF">SAMN02746064_01844</name>
</gene>
<keyword evidence="3" id="KW-0812">Transmembrane</keyword>
<name>A0A1M4YSZ8_9FIRM</name>
<dbReference type="GO" id="GO:0005737">
    <property type="term" value="C:cytoplasm"/>
    <property type="evidence" value="ECO:0007669"/>
    <property type="project" value="TreeGrafter"/>
</dbReference>
<dbReference type="OrthoDB" id="9779889at2"/>
<organism evidence="5 6">
    <name type="scientific">Alkalibacter saccharofermentans DSM 14828</name>
    <dbReference type="NCBI Taxonomy" id="1120975"/>
    <lineage>
        <taxon>Bacteria</taxon>
        <taxon>Bacillati</taxon>
        <taxon>Bacillota</taxon>
        <taxon>Clostridia</taxon>
        <taxon>Eubacteriales</taxon>
        <taxon>Eubacteriaceae</taxon>
        <taxon>Alkalibacter</taxon>
    </lineage>
</organism>
<dbReference type="GO" id="GO:0051082">
    <property type="term" value="F:unfolded protein binding"/>
    <property type="evidence" value="ECO:0007669"/>
    <property type="project" value="TreeGrafter"/>
</dbReference>
<keyword evidence="3" id="KW-0472">Membrane</keyword>
<dbReference type="PANTHER" id="PTHR43096:SF52">
    <property type="entry name" value="DNAJ HOMOLOG 1, MITOCHONDRIAL-RELATED"/>
    <property type="match status" value="1"/>
</dbReference>
<reference evidence="5 6" key="1">
    <citation type="submission" date="2016-11" db="EMBL/GenBank/DDBJ databases">
        <authorList>
            <person name="Jaros S."/>
            <person name="Januszkiewicz K."/>
            <person name="Wedrychowicz H."/>
        </authorList>
    </citation>
    <scope>NUCLEOTIDE SEQUENCE [LARGE SCALE GENOMIC DNA]</scope>
    <source>
        <strain evidence="5 6">DSM 14828</strain>
    </source>
</reference>